<dbReference type="EMBL" id="CM044702">
    <property type="protein sequence ID" value="KAI5676580.1"/>
    <property type="molecule type" value="Genomic_DNA"/>
</dbReference>
<protein>
    <submittedName>
        <fullName evidence="1">Uncharacterized protein</fullName>
    </submittedName>
</protein>
<dbReference type="Proteomes" id="UP001060085">
    <property type="component" value="Linkage Group LG02"/>
</dbReference>
<evidence type="ECO:0000313" key="2">
    <source>
        <dbReference type="Proteomes" id="UP001060085"/>
    </source>
</evidence>
<keyword evidence="2" id="KW-1185">Reference proteome</keyword>
<evidence type="ECO:0000313" key="1">
    <source>
        <dbReference type="EMBL" id="KAI5676580.1"/>
    </source>
</evidence>
<accession>A0ACC0BV57</accession>
<name>A0ACC0BV57_CATRO</name>
<comment type="caution">
    <text evidence="1">The sequence shown here is derived from an EMBL/GenBank/DDBJ whole genome shotgun (WGS) entry which is preliminary data.</text>
</comment>
<organism evidence="1 2">
    <name type="scientific">Catharanthus roseus</name>
    <name type="common">Madagascar periwinkle</name>
    <name type="synonym">Vinca rosea</name>
    <dbReference type="NCBI Taxonomy" id="4058"/>
    <lineage>
        <taxon>Eukaryota</taxon>
        <taxon>Viridiplantae</taxon>
        <taxon>Streptophyta</taxon>
        <taxon>Embryophyta</taxon>
        <taxon>Tracheophyta</taxon>
        <taxon>Spermatophyta</taxon>
        <taxon>Magnoliopsida</taxon>
        <taxon>eudicotyledons</taxon>
        <taxon>Gunneridae</taxon>
        <taxon>Pentapetalae</taxon>
        <taxon>asterids</taxon>
        <taxon>lamiids</taxon>
        <taxon>Gentianales</taxon>
        <taxon>Apocynaceae</taxon>
        <taxon>Rauvolfioideae</taxon>
        <taxon>Vinceae</taxon>
        <taxon>Catharanthinae</taxon>
        <taxon>Catharanthus</taxon>
    </lineage>
</organism>
<sequence>MDDMDRLSEVVDENLDFIEKCFEEVLSGLEDKGKELEVEKESVAGKFKEVDSTRESVEARCMQVREKEKEFELIREKGLRDFELKKKEVDLILEGVKDWEVRFNEQEKLVKGFLQRIELGIKKFEVIQKSMGELFDALSQKERQVEDRSTELNLISNEIERKTIELHKKEEDLERCKRKFELREKALSLERQKLVAREKEIEARELDFGSRMEELRVKENELELRERILNMRSKEANEAANLVDDGEKQKQKMPKIDAADPRKCKEERRTGKKRARMDNDNELSIPRERIVQTNIAEEMAVNKVRVEYADPEFHDFDEDKNKSCFAVDQFWACYDEVDAMPRFYLQINKVYSRKFKVNITWLEVDPEYRLEVDSFAKDLPVSCGKFICGDSEDITDIHTFSHQIRCEEDSHKGFHVIYPKTGEIWALFKDLDIRKKSDFGSIQGYEYEIVVVLSDFVEKTGIRVAYLDKLEGYVSLFHRKKESTAFPIRPDQLFKFSHQIPSYRMNGTEREGVPEGCFELDPACLPPPCQS</sequence>
<reference evidence="2" key="1">
    <citation type="journal article" date="2023" name="Nat. Plants">
        <title>Single-cell RNA sequencing provides a high-resolution roadmap for understanding the multicellular compartmentation of specialized metabolism.</title>
        <authorList>
            <person name="Sun S."/>
            <person name="Shen X."/>
            <person name="Li Y."/>
            <person name="Li Y."/>
            <person name="Wang S."/>
            <person name="Li R."/>
            <person name="Zhang H."/>
            <person name="Shen G."/>
            <person name="Guo B."/>
            <person name="Wei J."/>
            <person name="Xu J."/>
            <person name="St-Pierre B."/>
            <person name="Chen S."/>
            <person name="Sun C."/>
        </authorList>
    </citation>
    <scope>NUCLEOTIDE SEQUENCE [LARGE SCALE GENOMIC DNA]</scope>
</reference>
<proteinExistence type="predicted"/>
<gene>
    <name evidence="1" type="ORF">M9H77_07530</name>
</gene>